<evidence type="ECO:0000256" key="6">
    <source>
        <dbReference type="SAM" id="MobiDB-lite"/>
    </source>
</evidence>
<gene>
    <name evidence="8" type="ORF">BN14_10800</name>
</gene>
<proteinExistence type="predicted"/>
<feature type="compositionally biased region" description="Polar residues" evidence="6">
    <location>
        <begin position="643"/>
        <end position="652"/>
    </location>
</feature>
<dbReference type="PANTHER" id="PTHR47338">
    <property type="entry name" value="ZN(II)2CYS6 TRANSCRIPTION FACTOR (EUROFUNG)-RELATED"/>
    <property type="match status" value="1"/>
</dbReference>
<comment type="subcellular location">
    <subcellularLocation>
        <location evidence="1">Nucleus</location>
    </subcellularLocation>
</comment>
<protein>
    <recommendedName>
        <fullName evidence="7">Xylanolytic transcriptional activator regulatory domain-containing protein</fullName>
    </recommendedName>
</protein>
<organism evidence="8 9">
    <name type="scientific">Thanatephorus cucumeris (strain AG1-IB / isolate 7/3/14)</name>
    <name type="common">Lettuce bottom rot fungus</name>
    <name type="synonym">Rhizoctonia solani</name>
    <dbReference type="NCBI Taxonomy" id="1108050"/>
    <lineage>
        <taxon>Eukaryota</taxon>
        <taxon>Fungi</taxon>
        <taxon>Dikarya</taxon>
        <taxon>Basidiomycota</taxon>
        <taxon>Agaricomycotina</taxon>
        <taxon>Agaricomycetes</taxon>
        <taxon>Cantharellales</taxon>
        <taxon>Ceratobasidiaceae</taxon>
        <taxon>Rhizoctonia</taxon>
        <taxon>Rhizoctonia solani AG-1</taxon>
    </lineage>
</organism>
<accession>M5C9I0</accession>
<evidence type="ECO:0000256" key="4">
    <source>
        <dbReference type="ARBA" id="ARBA00023163"/>
    </source>
</evidence>
<dbReference type="EMBL" id="CAOJ01016278">
    <property type="protein sequence ID" value="CCO36658.1"/>
    <property type="molecule type" value="Genomic_DNA"/>
</dbReference>
<evidence type="ECO:0000313" key="9">
    <source>
        <dbReference type="Proteomes" id="UP000012065"/>
    </source>
</evidence>
<name>M5C9I0_THACB</name>
<feature type="domain" description="Xylanolytic transcriptional activator regulatory" evidence="7">
    <location>
        <begin position="224"/>
        <end position="298"/>
    </location>
</feature>
<comment type="caution">
    <text evidence="8">The sequence shown here is derived from an EMBL/GenBank/DDBJ whole genome shotgun (WGS) entry which is preliminary data.</text>
</comment>
<dbReference type="CDD" id="cd12148">
    <property type="entry name" value="fungal_TF_MHR"/>
    <property type="match status" value="1"/>
</dbReference>
<keyword evidence="3" id="KW-0805">Transcription regulation</keyword>
<dbReference type="Proteomes" id="UP000012065">
    <property type="component" value="Unassembled WGS sequence"/>
</dbReference>
<evidence type="ECO:0000256" key="2">
    <source>
        <dbReference type="ARBA" id="ARBA00022723"/>
    </source>
</evidence>
<reference evidence="8 9" key="1">
    <citation type="journal article" date="2013" name="J. Biotechnol.">
        <title>Establishment and interpretation of the genome sequence of the phytopathogenic fungus Rhizoctonia solani AG1-IB isolate 7/3/14.</title>
        <authorList>
            <person name="Wibberg D.W."/>
            <person name="Jelonek L.J."/>
            <person name="Rupp O.R."/>
            <person name="Hennig M.H."/>
            <person name="Eikmeyer F.E."/>
            <person name="Goesmann A.G."/>
            <person name="Hartmann A.H."/>
            <person name="Borriss R.B."/>
            <person name="Grosch R.G."/>
            <person name="Puehler A.P."/>
            <person name="Schlueter A.S."/>
        </authorList>
    </citation>
    <scope>NUCLEOTIDE SEQUENCE [LARGE SCALE GENOMIC DNA]</scope>
    <source>
        <strain evidence="9">AG1-IB / isolate 7/3/14</strain>
    </source>
</reference>
<dbReference type="GO" id="GO:0006351">
    <property type="term" value="P:DNA-templated transcription"/>
    <property type="evidence" value="ECO:0007669"/>
    <property type="project" value="InterPro"/>
</dbReference>
<dbReference type="GO" id="GO:0000981">
    <property type="term" value="F:DNA-binding transcription factor activity, RNA polymerase II-specific"/>
    <property type="evidence" value="ECO:0007669"/>
    <property type="project" value="InterPro"/>
</dbReference>
<dbReference type="HOGENOM" id="CLU_293046_0_0_1"/>
<dbReference type="AlphaFoldDB" id="M5C9I0"/>
<evidence type="ECO:0000313" key="8">
    <source>
        <dbReference type="EMBL" id="CCO36658.1"/>
    </source>
</evidence>
<evidence type="ECO:0000256" key="1">
    <source>
        <dbReference type="ARBA" id="ARBA00004123"/>
    </source>
</evidence>
<evidence type="ECO:0000259" key="7">
    <source>
        <dbReference type="Pfam" id="PF04082"/>
    </source>
</evidence>
<feature type="compositionally biased region" description="Low complexity" evidence="6">
    <location>
        <begin position="731"/>
        <end position="740"/>
    </location>
</feature>
<keyword evidence="4" id="KW-0804">Transcription</keyword>
<dbReference type="GO" id="GO:0008270">
    <property type="term" value="F:zinc ion binding"/>
    <property type="evidence" value="ECO:0007669"/>
    <property type="project" value="InterPro"/>
</dbReference>
<sequence>MAEPRFVLCVKRVTLSVYTMRHSINEAQKNYVAALEARVKLLEEILKGAGAGDVAGPSGIIADQTEEVDEEENQLPESIPPTSQIVPTQPTVPLNPNTEPTFVPTDEATTTDALKLMAQPQVEQSDTTASQLDLGMGGYVPGASLALEHQLLAQFWDWQRMHLPYVAPVPFLSSYAIFSETVHPGEPIPPPPLPHPPNPFSGPTALGVPRASEVEPTSDLVQFISPLLLDAMFAIAALFRGNAEVSDRLYERAKLKLFDEVAKPRLATVQAVLLMYTWELGHARAPATWTLNGVAVALPTASDVGITWWNPSTLGMGDVLIQAGWEALRDLTRMSDMLFDGIYAFNAPKREPREILELVTRNNVTIQRFLDDMPAWMRSTGAIRRKDNGLVYLHLFTHLTSILTCRPFLTPPTQSVEHRPSDTSTEVSQTTSSSHIVRRYRTLAFRVARASALQIMSLVRHTPLSSPCVTLPYAVYSACTILLLSPEDPAAMDGVRTGLTCLDSMDETGYWVDSAKDASDRIKALARRWSVVVGPGKRVLGPLPPSGTIGPTEGASGSGEGSSRSQGAGMSGEGESIQRTQSSSSAAGETTIPSGSQSGQTSVVTTRPSTGVDTAVSSTGSQTYTPPQPTSYQYAPPAGHHNPQGTHSHESASGQLYAPQTYTSSSTAVPTQLHELGFQESNIDAAIAQALQDFGSAQSHVDPLTQQYDRLHQENPILGQQARPDPQLYTQAPQQPQPSQYVPPPQYARDPIAMRRRQEQRQSQEIARSEQPQYIQQVQHHHPYIRQPQPMRKQRPMPHVAYALSHAEPEHDLRIEHHHWHTVIPPDPNLPFPPDPTACTDLAACFSHTVEHSHDPAFVNSMADPYAEVSVDWLADVGSSFPAMTFDTYYNPGQAGPSSGAAGPSTYMQGPGGYSGQGGYGGQGGYAYMGGPGM</sequence>
<keyword evidence="5" id="KW-0539">Nucleus</keyword>
<dbReference type="InterPro" id="IPR007219">
    <property type="entry name" value="XnlR_reg_dom"/>
</dbReference>
<feature type="compositionally biased region" description="Polar residues" evidence="6">
    <location>
        <begin position="577"/>
        <end position="633"/>
    </location>
</feature>
<dbReference type="PANTHER" id="PTHR47338:SF5">
    <property type="entry name" value="ZN(II)2CYS6 TRANSCRIPTION FACTOR (EUROFUNG)"/>
    <property type="match status" value="1"/>
</dbReference>
<dbReference type="InterPro" id="IPR050815">
    <property type="entry name" value="TF_fung"/>
</dbReference>
<dbReference type="GO" id="GO:0005634">
    <property type="term" value="C:nucleus"/>
    <property type="evidence" value="ECO:0007669"/>
    <property type="project" value="UniProtKB-SubCell"/>
</dbReference>
<dbReference type="GO" id="GO:0003677">
    <property type="term" value="F:DNA binding"/>
    <property type="evidence" value="ECO:0007669"/>
    <property type="project" value="InterPro"/>
</dbReference>
<evidence type="ECO:0000256" key="5">
    <source>
        <dbReference type="ARBA" id="ARBA00023242"/>
    </source>
</evidence>
<evidence type="ECO:0000256" key="3">
    <source>
        <dbReference type="ARBA" id="ARBA00023015"/>
    </source>
</evidence>
<feature type="region of interest" description="Disordered" evidence="6">
    <location>
        <begin position="721"/>
        <end position="747"/>
    </location>
</feature>
<dbReference type="Pfam" id="PF04082">
    <property type="entry name" value="Fungal_trans"/>
    <property type="match status" value="1"/>
</dbReference>
<feature type="region of interest" description="Disordered" evidence="6">
    <location>
        <begin position="536"/>
        <end position="652"/>
    </location>
</feature>
<keyword evidence="2" id="KW-0479">Metal-binding</keyword>